<keyword evidence="4" id="KW-1185">Reference proteome</keyword>
<name>A0ABR9WD06_9BACT</name>
<dbReference type="EMBL" id="JACYGY010000001">
    <property type="protein sequence ID" value="MBE9463372.1"/>
    <property type="molecule type" value="Genomic_DNA"/>
</dbReference>
<dbReference type="RefSeq" id="WP_194121509.1">
    <property type="nucleotide sequence ID" value="NZ_JACYGY010000001.1"/>
</dbReference>
<accession>A0ABR9WD06</accession>
<evidence type="ECO:0000256" key="2">
    <source>
        <dbReference type="ARBA" id="ARBA00023002"/>
    </source>
</evidence>
<sequence length="239" mass="25316">MDLNGKRIVLLGGTSGLGFATAQAAAKEGAKVVVASSRGSSVDNALLQLPSDAEGYMLDLSSEKAIISFFNSIGEFDHLVYTAGEAIQLINLDDLEIDNARNYFNLRYWGAVMAVKYGSKFIKPGGSIVLTGGIASLRPGAGWSLGASICGAMEGLTRAFAVELSPIRVNAVSPGVVKTNLWTSIPEDDRESMYENIGNSLLVKRVGESDDLAKAYLFLMKEEFISGQVIVVDGGAVLV</sequence>
<evidence type="ECO:0000313" key="4">
    <source>
        <dbReference type="Proteomes" id="UP000634134"/>
    </source>
</evidence>
<evidence type="ECO:0000313" key="3">
    <source>
        <dbReference type="EMBL" id="MBE9463372.1"/>
    </source>
</evidence>
<dbReference type="PANTHER" id="PTHR43477">
    <property type="entry name" value="DIHYDROANTICAPSIN 7-DEHYDROGENASE"/>
    <property type="match status" value="1"/>
</dbReference>
<dbReference type="CDD" id="cd11731">
    <property type="entry name" value="Lin1944_like_SDR_c"/>
    <property type="match status" value="1"/>
</dbReference>
<dbReference type="PRINTS" id="PR00081">
    <property type="entry name" value="GDHRDH"/>
</dbReference>
<proteinExistence type="inferred from homology"/>
<organism evidence="3 4">
    <name type="scientific">Dyadobacter subterraneus</name>
    <dbReference type="NCBI Taxonomy" id="2773304"/>
    <lineage>
        <taxon>Bacteria</taxon>
        <taxon>Pseudomonadati</taxon>
        <taxon>Bacteroidota</taxon>
        <taxon>Cytophagia</taxon>
        <taxon>Cytophagales</taxon>
        <taxon>Spirosomataceae</taxon>
        <taxon>Dyadobacter</taxon>
    </lineage>
</organism>
<dbReference type="InterPro" id="IPR051122">
    <property type="entry name" value="SDR_DHRS6-like"/>
</dbReference>
<dbReference type="InterPro" id="IPR002347">
    <property type="entry name" value="SDR_fam"/>
</dbReference>
<dbReference type="PANTHER" id="PTHR43477:SF1">
    <property type="entry name" value="DIHYDROANTICAPSIN 7-DEHYDROGENASE"/>
    <property type="match status" value="1"/>
</dbReference>
<dbReference type="Proteomes" id="UP000634134">
    <property type="component" value="Unassembled WGS sequence"/>
</dbReference>
<evidence type="ECO:0000256" key="1">
    <source>
        <dbReference type="ARBA" id="ARBA00006484"/>
    </source>
</evidence>
<keyword evidence="2" id="KW-0560">Oxidoreductase</keyword>
<dbReference type="SUPFAM" id="SSF51735">
    <property type="entry name" value="NAD(P)-binding Rossmann-fold domains"/>
    <property type="match status" value="1"/>
</dbReference>
<dbReference type="InterPro" id="IPR036291">
    <property type="entry name" value="NAD(P)-bd_dom_sf"/>
</dbReference>
<gene>
    <name evidence="3" type="ORF">IEE83_15915</name>
</gene>
<reference evidence="4" key="1">
    <citation type="submission" date="2023-07" db="EMBL/GenBank/DDBJ databases">
        <title>Dyadobacter sp. nov 'subterranea' isolated from contaminted grondwater.</title>
        <authorList>
            <person name="Szabo I."/>
            <person name="Al-Omari J."/>
            <person name="Szerdahelyi S.G."/>
            <person name="Rado J."/>
        </authorList>
    </citation>
    <scope>NUCLEOTIDE SEQUENCE [LARGE SCALE GENOMIC DNA]</scope>
    <source>
        <strain evidence="4">UP-52</strain>
    </source>
</reference>
<protein>
    <submittedName>
        <fullName evidence="3">SDR family oxidoreductase</fullName>
    </submittedName>
</protein>
<comment type="similarity">
    <text evidence="1">Belongs to the short-chain dehydrogenases/reductases (SDR) family.</text>
</comment>
<dbReference type="Pfam" id="PF13561">
    <property type="entry name" value="adh_short_C2"/>
    <property type="match status" value="1"/>
</dbReference>
<comment type="caution">
    <text evidence="3">The sequence shown here is derived from an EMBL/GenBank/DDBJ whole genome shotgun (WGS) entry which is preliminary data.</text>
</comment>
<dbReference type="Gene3D" id="3.40.50.720">
    <property type="entry name" value="NAD(P)-binding Rossmann-like Domain"/>
    <property type="match status" value="1"/>
</dbReference>